<comment type="caution">
    <text evidence="2">The sequence shown here is derived from an EMBL/GenBank/DDBJ whole genome shotgun (WGS) entry which is preliminary data.</text>
</comment>
<proteinExistence type="predicted"/>
<feature type="transmembrane region" description="Helical" evidence="1">
    <location>
        <begin position="60"/>
        <end position="78"/>
    </location>
</feature>
<name>A0A2M8Z356_9FIRM</name>
<evidence type="ECO:0000313" key="2">
    <source>
        <dbReference type="EMBL" id="PJJ27859.1"/>
    </source>
</evidence>
<reference evidence="2 3" key="1">
    <citation type="submission" date="2017-11" db="EMBL/GenBank/DDBJ databases">
        <title>Understudied soil microbes with underappreciated capabilities: Untangling the Clostridium saccharolyticum group.</title>
        <authorList>
            <person name="Leschine S."/>
        </authorList>
    </citation>
    <scope>NUCLEOTIDE SEQUENCE [LARGE SCALE GENOMIC DNA]</scope>
    <source>
        <strain evidence="2 3">18A</strain>
    </source>
</reference>
<dbReference type="InterPro" id="IPR021257">
    <property type="entry name" value="DUF2809"/>
</dbReference>
<feature type="transmembrane region" description="Helical" evidence="1">
    <location>
        <begin position="90"/>
        <end position="117"/>
    </location>
</feature>
<keyword evidence="1" id="KW-0812">Transmembrane</keyword>
<gene>
    <name evidence="2" type="ORF">H171_1339</name>
</gene>
<protein>
    <submittedName>
        <fullName evidence="2">Uncharacterized protein DUF2809</fullName>
    </submittedName>
</protein>
<dbReference type="EMBL" id="PGET01000001">
    <property type="protein sequence ID" value="PJJ27859.1"/>
    <property type="molecule type" value="Genomic_DNA"/>
</dbReference>
<dbReference type="Pfam" id="PF10990">
    <property type="entry name" value="DUF2809"/>
    <property type="match status" value="1"/>
</dbReference>
<evidence type="ECO:0000256" key="1">
    <source>
        <dbReference type="SAM" id="Phobius"/>
    </source>
</evidence>
<feature type="transmembrane region" description="Helical" evidence="1">
    <location>
        <begin position="32"/>
        <end position="53"/>
    </location>
</feature>
<feature type="transmembrane region" description="Helical" evidence="1">
    <location>
        <begin position="7"/>
        <end position="26"/>
    </location>
</feature>
<dbReference type="AlphaFoldDB" id="A0A2M8Z356"/>
<sequence length="124" mass="14344">MRFRLNIKYLCALIIVFIIEVLIAVFVNDKFIRPYVGDVLVVVLIYCFIRSFVGREVKLLPLYIFGFAVLTEVGQYFHLVKLLGLGDYKIARIIIGSTFDFKDIACYLAGCTGLFLYEMVKRRK</sequence>
<keyword evidence="1" id="KW-1133">Transmembrane helix</keyword>
<accession>A0A2M8Z356</accession>
<organism evidence="2 3">
    <name type="scientific">[Clostridium] celerecrescens 18A</name>
    <dbReference type="NCBI Taxonomy" id="1286362"/>
    <lineage>
        <taxon>Bacteria</taxon>
        <taxon>Bacillati</taxon>
        <taxon>Bacillota</taxon>
        <taxon>Clostridia</taxon>
        <taxon>Lachnospirales</taxon>
        <taxon>Lachnospiraceae</taxon>
        <taxon>Lacrimispora</taxon>
    </lineage>
</organism>
<dbReference type="RefSeq" id="WP_207655176.1">
    <property type="nucleotide sequence ID" value="NZ_PGET01000001.1"/>
</dbReference>
<dbReference type="Proteomes" id="UP000231092">
    <property type="component" value="Unassembled WGS sequence"/>
</dbReference>
<keyword evidence="1" id="KW-0472">Membrane</keyword>
<evidence type="ECO:0000313" key="3">
    <source>
        <dbReference type="Proteomes" id="UP000231092"/>
    </source>
</evidence>